<dbReference type="Pfam" id="PF02171">
    <property type="entry name" value="Piwi"/>
    <property type="match status" value="1"/>
</dbReference>
<reference evidence="2 3" key="1">
    <citation type="journal article" date="2014" name="BMC Genomics">
        <title>Genome and secretome analysis of the hemibiotrophic fungal pathogen, Moniliophthora roreri, which causes frosty pod rot disease of cacao: mechanisms of the biotrophic and necrotrophic phases.</title>
        <authorList>
            <person name="Meinhardt L.W."/>
            <person name="Costa G.G.L."/>
            <person name="Thomazella D.P.T."/>
            <person name="Teixeira P.J.P.L."/>
            <person name="Carazzolle M.F."/>
            <person name="Schuster S.C."/>
            <person name="Carlson J.E."/>
            <person name="Guiltinan M.J."/>
            <person name="Mieczkowski P."/>
            <person name="Farmer A."/>
            <person name="Ramaraj T."/>
            <person name="Crozier J."/>
            <person name="Davis R.E."/>
            <person name="Shao J."/>
            <person name="Melnick R.L."/>
            <person name="Pereira G.A.G."/>
            <person name="Bailey B.A."/>
        </authorList>
    </citation>
    <scope>NUCLEOTIDE SEQUENCE [LARGE SCALE GENOMIC DNA]</scope>
    <source>
        <strain evidence="2 3">MCA 2997</strain>
    </source>
</reference>
<dbReference type="InterPro" id="IPR012337">
    <property type="entry name" value="RNaseH-like_sf"/>
</dbReference>
<keyword evidence="3" id="KW-1185">Reference proteome</keyword>
<dbReference type="Pfam" id="PF16487">
    <property type="entry name" value="ArgoMid"/>
    <property type="match status" value="1"/>
</dbReference>
<dbReference type="PANTHER" id="PTHR22891">
    <property type="entry name" value="EUKARYOTIC TRANSLATION INITIATION FACTOR 2C"/>
    <property type="match status" value="1"/>
</dbReference>
<dbReference type="EMBL" id="AWSO01000241">
    <property type="protein sequence ID" value="ESK92871.1"/>
    <property type="molecule type" value="Genomic_DNA"/>
</dbReference>
<dbReference type="InterPro" id="IPR003100">
    <property type="entry name" value="PAZ_dom"/>
</dbReference>
<dbReference type="Gene3D" id="3.40.50.2300">
    <property type="match status" value="1"/>
</dbReference>
<protein>
    <submittedName>
        <fullName evidence="2">Argonaute-like protein</fullName>
    </submittedName>
</protein>
<dbReference type="KEGG" id="mrr:Moror_9074"/>
<dbReference type="STRING" id="1381753.V2XJ43"/>
<dbReference type="InterPro" id="IPR032473">
    <property type="entry name" value="Argonaute_Mid_dom"/>
</dbReference>
<dbReference type="SUPFAM" id="SSF101690">
    <property type="entry name" value="PAZ domain"/>
    <property type="match status" value="1"/>
</dbReference>
<dbReference type="SMART" id="SM00950">
    <property type="entry name" value="Piwi"/>
    <property type="match status" value="1"/>
</dbReference>
<gene>
    <name evidence="2" type="ORF">Moror_9074</name>
</gene>
<dbReference type="SUPFAM" id="SSF53098">
    <property type="entry name" value="Ribonuclease H-like"/>
    <property type="match status" value="1"/>
</dbReference>
<feature type="domain" description="Piwi" evidence="1">
    <location>
        <begin position="325"/>
        <end position="642"/>
    </location>
</feature>
<dbReference type="Pfam" id="PF08699">
    <property type="entry name" value="ArgoL1"/>
    <property type="match status" value="1"/>
</dbReference>
<dbReference type="InterPro" id="IPR036397">
    <property type="entry name" value="RNaseH_sf"/>
</dbReference>
<dbReference type="PROSITE" id="PS50822">
    <property type="entry name" value="PIWI"/>
    <property type="match status" value="1"/>
</dbReference>
<dbReference type="GO" id="GO:0003723">
    <property type="term" value="F:RNA binding"/>
    <property type="evidence" value="ECO:0007669"/>
    <property type="project" value="InterPro"/>
</dbReference>
<evidence type="ECO:0000259" key="1">
    <source>
        <dbReference type="PROSITE" id="PS50822"/>
    </source>
</evidence>
<accession>V2XJ43</accession>
<dbReference type="OrthoDB" id="10252740at2759"/>
<evidence type="ECO:0000313" key="3">
    <source>
        <dbReference type="Proteomes" id="UP000017559"/>
    </source>
</evidence>
<evidence type="ECO:0000313" key="2">
    <source>
        <dbReference type="EMBL" id="ESK92871.1"/>
    </source>
</evidence>
<dbReference type="Gene3D" id="2.170.260.10">
    <property type="entry name" value="paz domain"/>
    <property type="match status" value="1"/>
</dbReference>
<dbReference type="AlphaFoldDB" id="V2XJ43"/>
<dbReference type="HOGENOM" id="CLU_004544_4_3_1"/>
<dbReference type="InterPro" id="IPR014811">
    <property type="entry name" value="ArgoL1"/>
</dbReference>
<dbReference type="Proteomes" id="UP000017559">
    <property type="component" value="Unassembled WGS sequence"/>
</dbReference>
<dbReference type="InterPro" id="IPR003165">
    <property type="entry name" value="Piwi"/>
</dbReference>
<proteinExistence type="predicted"/>
<sequence length="685" mass="76507">MAFSSVRPTIGKMIINLDTTMTAIYQRGNLVQLAMDFLDRGNQNPRQALNLQPRTPDYVKLEQFLKNVKILVHTTGRTKVIRGLESNADGFVFTNRDGDQVTVGQYMEKAYNLRLQFHNIIGVRLTGPRADHPEIVPLELCEVKPGQLYKKKLPQGLTESAQSFATMKPNERMSHIEGQKSPIPEFIYSEYVVQAEMKISQVPIEIQGKILQPPSIRFAYPRELSPHAGSWNVVGGKLFQPSKLHTWAVVWFVDLSVDSVKRYIKGLQQSCADLGMFSQGRMVDPVAYQAGHGNNPEKALQQALTEVSEKAQAAGLGPQILQHLIILVILPPSAEEVRRRVKHWSDITKGIRTQCVRIDKLSKANNQYHNNVVLKLNARLGGQNFVAGSPAIDWFKQKATIIMGADVGHPGPGVQRPSVTSLVWSFDQEATRYCATTRIQDPRVEHIHDLGDMARAAVEDFMSANLKVGKDGKPIIGANGAPEQVLPQRIIFFRDGLSEGEYTGVAREEIKALKAVWEQRGVRIDLTYVIVGKRHHIAFFPDRDSYANDGKGNAKAGFVVDTELASPLAQDFYLQSHAAIIGTSRSSHYILMLDENSLGLQHLQELAYSLCHVYAKATRSVSIPAPVYYADLACDRLKFHIAHDDRRVHHSDSSTVGGEEEFDLDLWRAAYAPVNGNVLRSMYFI</sequence>
<dbReference type="Gene3D" id="3.30.420.10">
    <property type="entry name" value="Ribonuclease H-like superfamily/Ribonuclease H"/>
    <property type="match status" value="1"/>
</dbReference>
<dbReference type="InterPro" id="IPR036085">
    <property type="entry name" value="PAZ_dom_sf"/>
</dbReference>
<dbReference type="CDD" id="cd02846">
    <property type="entry name" value="PAZ_argonaute_like"/>
    <property type="match status" value="1"/>
</dbReference>
<comment type="caution">
    <text evidence="2">The sequence shown here is derived from an EMBL/GenBank/DDBJ whole genome shotgun (WGS) entry which is preliminary data.</text>
</comment>
<name>V2XJ43_MONRO</name>
<organism evidence="2 3">
    <name type="scientific">Moniliophthora roreri (strain MCA 2997)</name>
    <name type="common">Cocoa frosty pod rot fungus</name>
    <name type="synonym">Crinipellis roreri</name>
    <dbReference type="NCBI Taxonomy" id="1381753"/>
    <lineage>
        <taxon>Eukaryota</taxon>
        <taxon>Fungi</taxon>
        <taxon>Dikarya</taxon>
        <taxon>Basidiomycota</taxon>
        <taxon>Agaricomycotina</taxon>
        <taxon>Agaricomycetes</taxon>
        <taxon>Agaricomycetidae</taxon>
        <taxon>Agaricales</taxon>
        <taxon>Marasmiineae</taxon>
        <taxon>Marasmiaceae</taxon>
        <taxon>Moniliophthora</taxon>
    </lineage>
</organism>
<dbReference type="Pfam" id="PF02170">
    <property type="entry name" value="PAZ"/>
    <property type="match status" value="1"/>
</dbReference>